<dbReference type="PATRIC" id="fig|1226633.4.peg.2409"/>
<dbReference type="GO" id="GO:0006282">
    <property type="term" value="P:regulation of DNA repair"/>
    <property type="evidence" value="ECO:0007669"/>
    <property type="project" value="UniProtKB-UniRule"/>
</dbReference>
<evidence type="ECO:0000313" key="7">
    <source>
        <dbReference type="Proteomes" id="UP000031184"/>
    </source>
</evidence>
<dbReference type="EMBL" id="AUZI01000032">
    <property type="protein sequence ID" value="KID48108.1"/>
    <property type="molecule type" value="Genomic_DNA"/>
</dbReference>
<comment type="subcellular location">
    <subcellularLocation>
        <location evidence="1 5">Cytoplasm</location>
    </subcellularLocation>
</comment>
<name>A0A017H4H2_9FUSO</name>
<evidence type="ECO:0000256" key="3">
    <source>
        <dbReference type="ARBA" id="ARBA00018111"/>
    </source>
</evidence>
<comment type="similarity">
    <text evidence="2 5">Belongs to the RecX family.</text>
</comment>
<evidence type="ECO:0000256" key="1">
    <source>
        <dbReference type="ARBA" id="ARBA00004496"/>
    </source>
</evidence>
<evidence type="ECO:0000256" key="5">
    <source>
        <dbReference type="HAMAP-Rule" id="MF_01114"/>
    </source>
</evidence>
<accession>A0A017H4H2</accession>
<dbReference type="GO" id="GO:0005737">
    <property type="term" value="C:cytoplasm"/>
    <property type="evidence" value="ECO:0007669"/>
    <property type="project" value="UniProtKB-SubCell"/>
</dbReference>
<comment type="caution">
    <text evidence="6">The sequence shown here is derived from an EMBL/GenBank/DDBJ whole genome shotgun (WGS) entry which is preliminary data.</text>
</comment>
<dbReference type="OrthoDB" id="9804967at2"/>
<gene>
    <name evidence="5" type="primary">recX</name>
    <name evidence="6" type="ORF">C095_11955</name>
</gene>
<dbReference type="RefSeq" id="WP_005953574.1">
    <property type="nucleotide sequence ID" value="NZ_AOJP01000014.1"/>
</dbReference>
<protein>
    <recommendedName>
        <fullName evidence="3 5">Regulatory protein RecX</fullName>
    </recommendedName>
</protein>
<comment type="function">
    <text evidence="5">Modulates RecA activity.</text>
</comment>
<reference evidence="6 7" key="1">
    <citation type="submission" date="2013-08" db="EMBL/GenBank/DDBJ databases">
        <title>An opportunistic ruminal bacterium that causes liver abscesses in cattle.</title>
        <authorList>
            <person name="Benahmed F.H."/>
            <person name="Rasmussen M."/>
            <person name="Harbottle H."/>
            <person name="Soppet D."/>
            <person name="Nagaraja T.G."/>
            <person name="Davidson M."/>
        </authorList>
    </citation>
    <scope>NUCLEOTIDE SEQUENCE [LARGE SCALE GENOMIC DNA]</scope>
    <source>
        <strain evidence="6 7">B35</strain>
    </source>
</reference>
<evidence type="ECO:0000256" key="2">
    <source>
        <dbReference type="ARBA" id="ARBA00009695"/>
    </source>
</evidence>
<dbReference type="PANTHER" id="PTHR33602:SF1">
    <property type="entry name" value="REGULATORY PROTEIN RECX FAMILY PROTEIN"/>
    <property type="match status" value="1"/>
</dbReference>
<evidence type="ECO:0000313" key="6">
    <source>
        <dbReference type="EMBL" id="KID48108.1"/>
    </source>
</evidence>
<dbReference type="AlphaFoldDB" id="A0A017H4H2"/>
<organism evidence="6 7">
    <name type="scientific">Fusobacterium necrophorum subsp. funduliforme B35</name>
    <dbReference type="NCBI Taxonomy" id="1226633"/>
    <lineage>
        <taxon>Bacteria</taxon>
        <taxon>Fusobacteriati</taxon>
        <taxon>Fusobacteriota</taxon>
        <taxon>Fusobacteriia</taxon>
        <taxon>Fusobacteriales</taxon>
        <taxon>Fusobacteriaceae</taxon>
        <taxon>Fusobacterium</taxon>
    </lineage>
</organism>
<dbReference type="InterPro" id="IPR036388">
    <property type="entry name" value="WH-like_DNA-bd_sf"/>
</dbReference>
<evidence type="ECO:0000256" key="4">
    <source>
        <dbReference type="ARBA" id="ARBA00022490"/>
    </source>
</evidence>
<dbReference type="Gene3D" id="1.10.10.10">
    <property type="entry name" value="Winged helix-like DNA-binding domain superfamily/Winged helix DNA-binding domain"/>
    <property type="match status" value="2"/>
</dbReference>
<keyword evidence="4 5" id="KW-0963">Cytoplasm</keyword>
<proteinExistence type="inferred from homology"/>
<dbReference type="Proteomes" id="UP000031184">
    <property type="component" value="Unassembled WGS sequence"/>
</dbReference>
<sequence length="182" mass="22380">MKKFQKWKNKLLFEDGSQIFVTKEMMQRFSLQGKEALSEEEYEELFRYRLRFSAYTWLSKRDYSSWELEVKLSRYCSQKQWISDLLKDLQQKGYLDDYRYAIQWVQSKKYGRVKMEYFLLQKGYSREFVRKVLDEAYQTDTKEIIKIWNTLAKKEKEKRVMALLRKGYHYSEIKKALAEIEE</sequence>
<dbReference type="GeneID" id="75074652"/>
<dbReference type="PANTHER" id="PTHR33602">
    <property type="entry name" value="REGULATORY PROTEIN RECX FAMILY PROTEIN"/>
    <property type="match status" value="1"/>
</dbReference>
<dbReference type="HAMAP" id="MF_01114">
    <property type="entry name" value="RecX"/>
    <property type="match status" value="1"/>
</dbReference>
<dbReference type="InterPro" id="IPR003783">
    <property type="entry name" value="Regulatory_RecX"/>
</dbReference>